<dbReference type="SUPFAM" id="SSF81383">
    <property type="entry name" value="F-box domain"/>
    <property type="match status" value="1"/>
</dbReference>
<dbReference type="InterPro" id="IPR032675">
    <property type="entry name" value="LRR_dom_sf"/>
</dbReference>
<protein>
    <submittedName>
        <fullName evidence="1">Uncharacterized protein</fullName>
    </submittedName>
</protein>
<dbReference type="RefSeq" id="XP_018379570.1">
    <property type="nucleotide sequence ID" value="XM_018528970.1"/>
</dbReference>
<reference evidence="1 2" key="1">
    <citation type="submission" date="2016-05" db="EMBL/GenBank/DDBJ databases">
        <title>Comparative analysis of secretome profiles of manganese(II)-oxidizing ascomycete fungi.</title>
        <authorList>
            <consortium name="DOE Joint Genome Institute"/>
            <person name="Zeiner C.A."/>
            <person name="Purvine S.O."/>
            <person name="Zink E.M."/>
            <person name="Wu S."/>
            <person name="Pasa-Tolic L."/>
            <person name="Chaput D.L."/>
            <person name="Haridas S."/>
            <person name="Grigoriev I.V."/>
            <person name="Santelli C.M."/>
            <person name="Hansel C.M."/>
        </authorList>
    </citation>
    <scope>NUCLEOTIDE SEQUENCE [LARGE SCALE GENOMIC DNA]</scope>
    <source>
        <strain evidence="1 2">SRC1lrK2f</strain>
    </source>
</reference>
<organism evidence="1 2">
    <name type="scientific">Alternaria alternata</name>
    <name type="common">Alternaria rot fungus</name>
    <name type="synonym">Torula alternata</name>
    <dbReference type="NCBI Taxonomy" id="5599"/>
    <lineage>
        <taxon>Eukaryota</taxon>
        <taxon>Fungi</taxon>
        <taxon>Dikarya</taxon>
        <taxon>Ascomycota</taxon>
        <taxon>Pezizomycotina</taxon>
        <taxon>Dothideomycetes</taxon>
        <taxon>Pleosporomycetidae</taxon>
        <taxon>Pleosporales</taxon>
        <taxon>Pleosporineae</taxon>
        <taxon>Pleosporaceae</taxon>
        <taxon>Alternaria</taxon>
        <taxon>Alternaria sect. Alternaria</taxon>
        <taxon>Alternaria alternata complex</taxon>
    </lineage>
</organism>
<dbReference type="EMBL" id="KV441502">
    <property type="protein sequence ID" value="OAG14149.1"/>
    <property type="molecule type" value="Genomic_DNA"/>
</dbReference>
<dbReference type="KEGG" id="aalt:CC77DRAFT_1067199"/>
<keyword evidence="2" id="KW-1185">Reference proteome</keyword>
<sequence>MAPATFSDLPPEMVSNVFAFVRQQADQGAICLVSRVWRDLMAPMMWEKLKMNLSTASPRSIATLLHPCSDILSHVRDLNIYGTKEGEDYLRLVIAAIPRDRVRTFWTHFSPETLTLHLLLLSQRKIEDLAIFRCFITSGHPRPSDLDSEEHHEWMGSSLPEVSSIHLGIGPNEASDEDAFYDMKFVSRCCPKMTCLSLFKNLGPASEGFLHSVSSVFKFSLAEEAPLFQNLTCLRLFDLDIATPEDQPLCKNFNLSKLRSLQIKECDYLIPFLEGLSSFYIDCTGQLDELIILLPEGLDQPLETIQAMERLLKNCPKLQSLDMDFEGYGPIAKDCILAHCQTLISLQISFGTVVSKTTTIQAFRIFTVTKHEFWDAADDEDLLLMRHRTLHQVVMQNLANQIMRFMAKQGSNLKILSFKPVEVDEEFLGQKLVRDGNGHRWPEYHYCRGHATDITGTNVVIAHPSRNIALEFPGLAEFFD</sequence>
<accession>A0A177D597</accession>
<evidence type="ECO:0000313" key="1">
    <source>
        <dbReference type="EMBL" id="OAG14149.1"/>
    </source>
</evidence>
<evidence type="ECO:0000313" key="2">
    <source>
        <dbReference type="Proteomes" id="UP000077248"/>
    </source>
</evidence>
<dbReference type="Proteomes" id="UP000077248">
    <property type="component" value="Unassembled WGS sequence"/>
</dbReference>
<dbReference type="InterPro" id="IPR036047">
    <property type="entry name" value="F-box-like_dom_sf"/>
</dbReference>
<dbReference type="VEuPathDB" id="FungiDB:CC77DRAFT_1067199"/>
<proteinExistence type="predicted"/>
<name>A0A177D597_ALTAL</name>
<dbReference type="GeneID" id="29114564"/>
<dbReference type="Gene3D" id="3.80.10.10">
    <property type="entry name" value="Ribonuclease Inhibitor"/>
    <property type="match status" value="1"/>
</dbReference>
<dbReference type="SUPFAM" id="SSF52047">
    <property type="entry name" value="RNI-like"/>
    <property type="match status" value="1"/>
</dbReference>
<dbReference type="AlphaFoldDB" id="A0A177D597"/>
<gene>
    <name evidence="1" type="ORF">CC77DRAFT_1067199</name>
</gene>